<dbReference type="InterPro" id="IPR013538">
    <property type="entry name" value="ASHA1/2-like_C"/>
</dbReference>
<dbReference type="CDD" id="cd08899">
    <property type="entry name" value="SRPBCC_CalC_Aha1-like_6"/>
    <property type="match status" value="1"/>
</dbReference>
<reference evidence="3" key="1">
    <citation type="submission" date="2022-11" db="EMBL/GenBank/DDBJ databases">
        <title>Minimal conservation of predation-associated metabolite biosynthetic gene clusters underscores biosynthetic potential of Myxococcota including descriptions for ten novel species: Archangium lansinium sp. nov., Myxococcus landrumus sp. nov., Nannocystis bai.</title>
        <authorList>
            <person name="Ahearne A."/>
            <person name="Stevens C."/>
            <person name="Phillips K."/>
        </authorList>
    </citation>
    <scope>NUCLEOTIDE SEQUENCE</scope>
    <source>
        <strain evidence="3">Na p29</strain>
    </source>
</reference>
<dbReference type="SUPFAM" id="SSF55961">
    <property type="entry name" value="Bet v1-like"/>
    <property type="match status" value="2"/>
</dbReference>
<gene>
    <name evidence="3" type="ORF">OV079_30740</name>
</gene>
<evidence type="ECO:0000259" key="2">
    <source>
        <dbReference type="Pfam" id="PF08327"/>
    </source>
</evidence>
<dbReference type="Pfam" id="PF08327">
    <property type="entry name" value="AHSA1"/>
    <property type="match status" value="2"/>
</dbReference>
<dbReference type="RefSeq" id="WP_267772589.1">
    <property type="nucleotide sequence ID" value="NZ_JAPNKE010000002.1"/>
</dbReference>
<organism evidence="3 4">
    <name type="scientific">Nannocystis pusilla</name>
    <dbReference type="NCBI Taxonomy" id="889268"/>
    <lineage>
        <taxon>Bacteria</taxon>
        <taxon>Pseudomonadati</taxon>
        <taxon>Myxococcota</taxon>
        <taxon>Polyangia</taxon>
        <taxon>Nannocystales</taxon>
        <taxon>Nannocystaceae</taxon>
        <taxon>Nannocystis</taxon>
    </lineage>
</organism>
<dbReference type="AlphaFoldDB" id="A0A9X3ETI4"/>
<comment type="caution">
    <text evidence="3">The sequence shown here is derived from an EMBL/GenBank/DDBJ whole genome shotgun (WGS) entry which is preliminary data.</text>
</comment>
<dbReference type="EMBL" id="JAPNKE010000002">
    <property type="protein sequence ID" value="MCY1009862.1"/>
    <property type="molecule type" value="Genomic_DNA"/>
</dbReference>
<evidence type="ECO:0000256" key="1">
    <source>
        <dbReference type="ARBA" id="ARBA00006817"/>
    </source>
</evidence>
<evidence type="ECO:0000313" key="3">
    <source>
        <dbReference type="EMBL" id="MCY1009862.1"/>
    </source>
</evidence>
<feature type="domain" description="Activator of Hsp90 ATPase homologue 1/2-like C-terminal" evidence="2">
    <location>
        <begin position="22"/>
        <end position="150"/>
    </location>
</feature>
<keyword evidence="4" id="KW-1185">Reference proteome</keyword>
<comment type="similarity">
    <text evidence="1">Belongs to the AHA1 family.</text>
</comment>
<accession>A0A9X3ETI4</accession>
<dbReference type="Gene3D" id="3.30.530.20">
    <property type="match status" value="2"/>
</dbReference>
<feature type="domain" description="Activator of Hsp90 ATPase homologue 1/2-like C-terminal" evidence="2">
    <location>
        <begin position="206"/>
        <end position="319"/>
    </location>
</feature>
<dbReference type="InterPro" id="IPR023393">
    <property type="entry name" value="START-like_dom_sf"/>
</dbReference>
<protein>
    <submittedName>
        <fullName evidence="3">SRPBCC family protein</fullName>
    </submittedName>
</protein>
<evidence type="ECO:0000313" key="4">
    <source>
        <dbReference type="Proteomes" id="UP001150924"/>
    </source>
</evidence>
<sequence length="343" mass="37995">MNDHGQILDPGTVRIERVLPGPIERVWRYITESELRARWLAAGEFELRPGGRAELRFDHASLSAEKTYPEKYKSAEGARGVETVLACEAPRLLKITWGGAGQPAEVSFELTPVDDKVRLVVTSRRLATRDDLVGTASGWHAHLAILGDVLAEQPPRGFWSTHEAAARGYAQRMEVMDESFRWSKSTGRELRDHGSAWSSLLRRRMDAPIERVWAAWTDPEVLPNWLGKPTGTFAVGGTIVLDLSQPHLTTCKIVACEAPTLLRTTWRYGDFGESEVELRLARDGDGTALELEHFACRTADEARGTGGGWEVAILSLDNFLRGLPPPSDITFPAMDHAWSGVMS</sequence>
<name>A0A9X3ETI4_9BACT</name>
<proteinExistence type="inferred from homology"/>
<dbReference type="Proteomes" id="UP001150924">
    <property type="component" value="Unassembled WGS sequence"/>
</dbReference>